<dbReference type="GO" id="GO:0006368">
    <property type="term" value="P:transcription elongation by RNA polymerase II"/>
    <property type="evidence" value="ECO:0007669"/>
    <property type="project" value="TreeGrafter"/>
</dbReference>
<evidence type="ECO:0000256" key="3">
    <source>
        <dbReference type="ARBA" id="ARBA00022853"/>
    </source>
</evidence>
<sequence length="139" mass="16133">MAGAEMLDDFRTNNGELLHVGMFVSLFPTDPSAELYVARIDEMYRDSEGKKLIQIGWYYRPKDLQHEPPSKALKNEIYYTNYFDCQLVESVVNICKVFVKSEYLKLDEAQRSSVCEEDVFFFQYAYSEENGSFTKISAS</sequence>
<reference evidence="8 9" key="1">
    <citation type="journal article" date="2021" name="Nat. Plants">
        <title>The Taxus genome provides insights into paclitaxel biosynthesis.</title>
        <authorList>
            <person name="Xiong X."/>
            <person name="Gou J."/>
            <person name="Liao Q."/>
            <person name="Li Y."/>
            <person name="Zhou Q."/>
            <person name="Bi G."/>
            <person name="Li C."/>
            <person name="Du R."/>
            <person name="Wang X."/>
            <person name="Sun T."/>
            <person name="Guo L."/>
            <person name="Liang H."/>
            <person name="Lu P."/>
            <person name="Wu Y."/>
            <person name="Zhang Z."/>
            <person name="Ro D.K."/>
            <person name="Shang Y."/>
            <person name="Huang S."/>
            <person name="Yan J."/>
        </authorList>
    </citation>
    <scope>NUCLEOTIDE SEQUENCE [LARGE SCALE GENOMIC DNA]</scope>
    <source>
        <strain evidence="8">Ta-2019</strain>
    </source>
</reference>
<evidence type="ECO:0000256" key="1">
    <source>
        <dbReference type="ARBA" id="ARBA00004123"/>
    </source>
</evidence>
<dbReference type="InterPro" id="IPR001025">
    <property type="entry name" value="BAH_dom"/>
</dbReference>
<evidence type="ECO:0000259" key="7">
    <source>
        <dbReference type="PROSITE" id="PS51038"/>
    </source>
</evidence>
<dbReference type="CDD" id="cd04370">
    <property type="entry name" value="BAH"/>
    <property type="match status" value="1"/>
</dbReference>
<feature type="domain" description="BAH" evidence="7">
    <location>
        <begin position="16"/>
        <end position="137"/>
    </location>
</feature>
<comment type="subcellular location">
    <subcellularLocation>
        <location evidence="1">Nucleus</location>
    </subcellularLocation>
</comment>
<feature type="non-terminal residue" evidence="8">
    <location>
        <position position="139"/>
    </location>
</feature>
<dbReference type="Proteomes" id="UP000824469">
    <property type="component" value="Unassembled WGS sequence"/>
</dbReference>
<keyword evidence="4" id="KW-0805">Transcription regulation</keyword>
<evidence type="ECO:0000256" key="6">
    <source>
        <dbReference type="ARBA" id="ARBA00023242"/>
    </source>
</evidence>
<evidence type="ECO:0000256" key="5">
    <source>
        <dbReference type="ARBA" id="ARBA00023163"/>
    </source>
</evidence>
<evidence type="ECO:0000256" key="4">
    <source>
        <dbReference type="ARBA" id="ARBA00023015"/>
    </source>
</evidence>
<dbReference type="AlphaFoldDB" id="A0AA38CD08"/>
<dbReference type="InterPro" id="IPR043151">
    <property type="entry name" value="BAH_sf"/>
</dbReference>
<dbReference type="InterPro" id="IPR037382">
    <property type="entry name" value="Rsc/polybromo"/>
</dbReference>
<dbReference type="GO" id="GO:0006338">
    <property type="term" value="P:chromatin remodeling"/>
    <property type="evidence" value="ECO:0007669"/>
    <property type="project" value="InterPro"/>
</dbReference>
<name>A0AA38CD08_TAXCH</name>
<evidence type="ECO:0000313" key="8">
    <source>
        <dbReference type="EMBL" id="KAH9297740.1"/>
    </source>
</evidence>
<dbReference type="GO" id="GO:0016586">
    <property type="term" value="C:RSC-type complex"/>
    <property type="evidence" value="ECO:0007669"/>
    <property type="project" value="InterPro"/>
</dbReference>
<dbReference type="SMART" id="SM00439">
    <property type="entry name" value="BAH"/>
    <property type="match status" value="1"/>
</dbReference>
<keyword evidence="2" id="KW-0677">Repeat</keyword>
<evidence type="ECO:0000256" key="2">
    <source>
        <dbReference type="ARBA" id="ARBA00022737"/>
    </source>
</evidence>
<keyword evidence="5" id="KW-0804">Transcription</keyword>
<dbReference type="PANTHER" id="PTHR16062">
    <property type="entry name" value="SWI/SNF-RELATED"/>
    <property type="match status" value="1"/>
</dbReference>
<dbReference type="GO" id="GO:0003682">
    <property type="term" value="F:chromatin binding"/>
    <property type="evidence" value="ECO:0007669"/>
    <property type="project" value="InterPro"/>
</dbReference>
<dbReference type="PROSITE" id="PS51038">
    <property type="entry name" value="BAH"/>
    <property type="match status" value="1"/>
</dbReference>
<keyword evidence="3" id="KW-0156">Chromatin regulator</keyword>
<proteinExistence type="predicted"/>
<dbReference type="Gene3D" id="2.30.30.490">
    <property type="match status" value="1"/>
</dbReference>
<keyword evidence="9" id="KW-1185">Reference proteome</keyword>
<organism evidence="8 9">
    <name type="scientific">Taxus chinensis</name>
    <name type="common">Chinese yew</name>
    <name type="synonym">Taxus wallichiana var. chinensis</name>
    <dbReference type="NCBI Taxonomy" id="29808"/>
    <lineage>
        <taxon>Eukaryota</taxon>
        <taxon>Viridiplantae</taxon>
        <taxon>Streptophyta</taxon>
        <taxon>Embryophyta</taxon>
        <taxon>Tracheophyta</taxon>
        <taxon>Spermatophyta</taxon>
        <taxon>Pinopsida</taxon>
        <taxon>Pinidae</taxon>
        <taxon>Conifers II</taxon>
        <taxon>Cupressales</taxon>
        <taxon>Taxaceae</taxon>
        <taxon>Taxus</taxon>
    </lineage>
</organism>
<accession>A0AA38CD08</accession>
<dbReference type="PANTHER" id="PTHR16062:SF19">
    <property type="entry name" value="PROTEIN POLYBROMO-1"/>
    <property type="match status" value="1"/>
</dbReference>
<comment type="caution">
    <text evidence="8">The sequence shown here is derived from an EMBL/GenBank/DDBJ whole genome shotgun (WGS) entry which is preliminary data.</text>
</comment>
<gene>
    <name evidence="8" type="ORF">KI387_029422</name>
</gene>
<dbReference type="Pfam" id="PF01426">
    <property type="entry name" value="BAH"/>
    <property type="match status" value="1"/>
</dbReference>
<protein>
    <recommendedName>
        <fullName evidence="7">BAH domain-containing protein</fullName>
    </recommendedName>
</protein>
<dbReference type="EMBL" id="JAHRHJ020000010">
    <property type="protein sequence ID" value="KAH9297740.1"/>
    <property type="molecule type" value="Genomic_DNA"/>
</dbReference>
<keyword evidence="6" id="KW-0539">Nucleus</keyword>
<evidence type="ECO:0000313" key="9">
    <source>
        <dbReference type="Proteomes" id="UP000824469"/>
    </source>
</evidence>